<dbReference type="Proteomes" id="UP000000323">
    <property type="component" value="Chromosome 2"/>
</dbReference>
<feature type="domain" description="TNase-like" evidence="4">
    <location>
        <begin position="82"/>
        <end position="204"/>
    </location>
</feature>
<dbReference type="InterPro" id="IPR016071">
    <property type="entry name" value="Staphylococal_nuclease_OB-fold"/>
</dbReference>
<evidence type="ECO:0000313" key="6">
    <source>
        <dbReference type="Proteomes" id="UP000000323"/>
    </source>
</evidence>
<dbReference type="Pfam" id="PF08239">
    <property type="entry name" value="SH3_3"/>
    <property type="match status" value="1"/>
</dbReference>
<keyword evidence="1" id="KW-0540">Nuclease</keyword>
<dbReference type="SUPFAM" id="SSF50199">
    <property type="entry name" value="Staphylococcal nuclease"/>
    <property type="match status" value="1"/>
</dbReference>
<keyword evidence="6" id="KW-1185">Reference proteome</keyword>
<dbReference type="eggNOG" id="COG3103">
    <property type="taxonomic scope" value="Bacteria"/>
</dbReference>
<evidence type="ECO:0000313" key="5">
    <source>
        <dbReference type="EMBL" id="ACZ43621.1"/>
    </source>
</evidence>
<dbReference type="InterPro" id="IPR003646">
    <property type="entry name" value="SH3-like_bac-type"/>
</dbReference>
<dbReference type="EMBL" id="CP001826">
    <property type="protein sequence ID" value="ACZ43621.1"/>
    <property type="molecule type" value="Genomic_DNA"/>
</dbReference>
<gene>
    <name evidence="5" type="ordered locus">Tter_2735</name>
</gene>
<dbReference type="PANTHER" id="PTHR12302">
    <property type="entry name" value="EBNA2 BINDING PROTEIN P100"/>
    <property type="match status" value="1"/>
</dbReference>
<dbReference type="SMART" id="SM00318">
    <property type="entry name" value="SNc"/>
    <property type="match status" value="1"/>
</dbReference>
<dbReference type="OrthoDB" id="5815858at2"/>
<proteinExistence type="predicted"/>
<organism evidence="5 6">
    <name type="scientific">Thermobaculum terrenum (strain ATCC BAA-798 / CCMEE 7001 / YNP1)</name>
    <dbReference type="NCBI Taxonomy" id="525904"/>
    <lineage>
        <taxon>Bacteria</taxon>
        <taxon>Bacillati</taxon>
        <taxon>Chloroflexota</taxon>
        <taxon>Chloroflexia</taxon>
        <taxon>Candidatus Thermobaculales</taxon>
        <taxon>Candidatus Thermobaculaceae</taxon>
        <taxon>Thermobaculum</taxon>
    </lineage>
</organism>
<dbReference type="Gene3D" id="2.40.50.90">
    <property type="match status" value="1"/>
</dbReference>
<dbReference type="GO" id="GO:0004519">
    <property type="term" value="F:endonuclease activity"/>
    <property type="evidence" value="ECO:0007669"/>
    <property type="project" value="UniProtKB-KW"/>
</dbReference>
<dbReference type="KEGG" id="ttr:Tter_2735"/>
<dbReference type="AlphaFoldDB" id="D1CIQ1"/>
<dbReference type="InterPro" id="IPR035437">
    <property type="entry name" value="SNase_OB-fold_sf"/>
</dbReference>
<dbReference type="STRING" id="525904.Tter_2735"/>
<evidence type="ECO:0000256" key="1">
    <source>
        <dbReference type="ARBA" id="ARBA00022722"/>
    </source>
</evidence>
<dbReference type="PANTHER" id="PTHR12302:SF3">
    <property type="entry name" value="SERINE_THREONINE-PROTEIN KINASE 31"/>
    <property type="match status" value="1"/>
</dbReference>
<dbReference type="SMART" id="SM00287">
    <property type="entry name" value="SH3b"/>
    <property type="match status" value="1"/>
</dbReference>
<dbReference type="PROSITE" id="PS50830">
    <property type="entry name" value="TNASE_3"/>
    <property type="match status" value="1"/>
</dbReference>
<keyword evidence="2" id="KW-0255">Endonuclease</keyword>
<reference evidence="6" key="1">
    <citation type="journal article" date="2010" name="Stand. Genomic Sci.">
        <title>Complete genome sequence of 'Thermobaculum terrenum' type strain (YNP1).</title>
        <authorList>
            <person name="Kiss H."/>
            <person name="Cleland D."/>
            <person name="Lapidus A."/>
            <person name="Lucas S."/>
            <person name="Glavina Del Rio T."/>
            <person name="Nolan M."/>
            <person name="Tice H."/>
            <person name="Han C."/>
            <person name="Goodwin L."/>
            <person name="Pitluck S."/>
            <person name="Liolios K."/>
            <person name="Ivanova N."/>
            <person name="Mavromatis K."/>
            <person name="Ovchinnikova G."/>
            <person name="Pati A."/>
            <person name="Chen A."/>
            <person name="Palaniappan K."/>
            <person name="Land M."/>
            <person name="Hauser L."/>
            <person name="Chang Y."/>
            <person name="Jeffries C."/>
            <person name="Lu M."/>
            <person name="Brettin T."/>
            <person name="Detter J."/>
            <person name="Goker M."/>
            <person name="Tindall B."/>
            <person name="Beck B."/>
            <person name="McDermott T."/>
            <person name="Woyke T."/>
            <person name="Bristow J."/>
            <person name="Eisen J."/>
            <person name="Markowitz V."/>
            <person name="Hugenholtz P."/>
            <person name="Kyrpides N."/>
            <person name="Klenk H."/>
            <person name="Cheng J."/>
        </authorList>
    </citation>
    <scope>NUCLEOTIDE SEQUENCE [LARGE SCALE GENOMIC DNA]</scope>
    <source>
        <strain evidence="6">ATCC BAA-798 / YNP1</strain>
    </source>
</reference>
<evidence type="ECO:0000259" key="4">
    <source>
        <dbReference type="PROSITE" id="PS50830"/>
    </source>
</evidence>
<dbReference type="eggNOG" id="COG1525">
    <property type="taxonomic scope" value="Bacteria"/>
</dbReference>
<name>D1CIQ1_THET1</name>
<accession>D1CIQ1</accession>
<keyword evidence="3" id="KW-0378">Hydrolase</keyword>
<evidence type="ECO:0000256" key="3">
    <source>
        <dbReference type="ARBA" id="ARBA00022801"/>
    </source>
</evidence>
<sequence>MNLDRRQQPYHTVHSDRGCAPGKCWWVWWLCLSILLVACSIGRGEQASRDRPQRAATASAGLIEASALATQTPAPSGKYYPVVDVLKGDALRVRVDGRVEVVHLIGVQAPSPDQCYGDKAQEALRSAAGEEVKLETDSSLGVRDSLGEMMAYVWNSRGEMVNVWMLSHGYARVKDEGSSMLTFGQELQAAMDGARENRVGIWDKGACPTPGARLPYDYSGENVQSRPVPATMMYVDGTSGGYVGANLRLEPTTRSKLLMLIPNGEAVSVLSNKIPGPDGDRWYKVRYGNLKGWIRSDLLVRDVPGGPPSRRMLVDASPQGYAGANLRAKPSMQAPVITLIPNRKLVLASPRTVLGIDGYYWYGVRYGRFTGWVRSDLLLPPPN</sequence>
<dbReference type="HOGENOM" id="CLU_721470_0_0_0"/>
<dbReference type="GO" id="GO:0016787">
    <property type="term" value="F:hydrolase activity"/>
    <property type="evidence" value="ECO:0007669"/>
    <property type="project" value="UniProtKB-KW"/>
</dbReference>
<evidence type="ECO:0000256" key="2">
    <source>
        <dbReference type="ARBA" id="ARBA00022759"/>
    </source>
</evidence>
<dbReference type="RefSeq" id="WP_012876652.1">
    <property type="nucleotide sequence ID" value="NC_013526.1"/>
</dbReference>
<dbReference type="Gene3D" id="2.30.30.40">
    <property type="entry name" value="SH3 Domains"/>
    <property type="match status" value="2"/>
</dbReference>
<dbReference type="Pfam" id="PF00565">
    <property type="entry name" value="SNase"/>
    <property type="match status" value="1"/>
</dbReference>
<protein>
    <submittedName>
        <fullName evidence="5">Nuclease (SNase domain protein)</fullName>
    </submittedName>
</protein>